<gene>
    <name evidence="2" type="ORF">OXD698_LOCUS52244</name>
</gene>
<protein>
    <submittedName>
        <fullName evidence="2">Uncharacterized protein</fullName>
    </submittedName>
</protein>
<evidence type="ECO:0000256" key="1">
    <source>
        <dbReference type="SAM" id="MobiDB-lite"/>
    </source>
</evidence>
<feature type="compositionally biased region" description="Polar residues" evidence="1">
    <location>
        <begin position="79"/>
        <end position="100"/>
    </location>
</feature>
<feature type="compositionally biased region" description="Polar residues" evidence="1">
    <location>
        <begin position="1"/>
        <end position="11"/>
    </location>
</feature>
<accession>A0A820Q2Q1</accession>
<dbReference type="Proteomes" id="UP000663844">
    <property type="component" value="Unassembled WGS sequence"/>
</dbReference>
<comment type="caution">
    <text evidence="2">The sequence shown here is derived from an EMBL/GenBank/DDBJ whole genome shotgun (WGS) entry which is preliminary data.</text>
</comment>
<dbReference type="AlphaFoldDB" id="A0A820Q2Q1"/>
<feature type="non-terminal residue" evidence="2">
    <location>
        <position position="1"/>
    </location>
</feature>
<organism evidence="2 3">
    <name type="scientific">Adineta steineri</name>
    <dbReference type="NCBI Taxonomy" id="433720"/>
    <lineage>
        <taxon>Eukaryota</taxon>
        <taxon>Metazoa</taxon>
        <taxon>Spiralia</taxon>
        <taxon>Gnathifera</taxon>
        <taxon>Rotifera</taxon>
        <taxon>Eurotatoria</taxon>
        <taxon>Bdelloidea</taxon>
        <taxon>Adinetida</taxon>
        <taxon>Adinetidae</taxon>
        <taxon>Adineta</taxon>
    </lineage>
</organism>
<feature type="compositionally biased region" description="Polar residues" evidence="1">
    <location>
        <begin position="54"/>
        <end position="65"/>
    </location>
</feature>
<evidence type="ECO:0000313" key="2">
    <source>
        <dbReference type="EMBL" id="CAF4414510.1"/>
    </source>
</evidence>
<dbReference type="EMBL" id="CAJOAZ010028076">
    <property type="protein sequence ID" value="CAF4414510.1"/>
    <property type="molecule type" value="Genomic_DNA"/>
</dbReference>
<proteinExistence type="predicted"/>
<feature type="region of interest" description="Disordered" evidence="1">
    <location>
        <begin position="1"/>
        <end position="109"/>
    </location>
</feature>
<reference evidence="2" key="1">
    <citation type="submission" date="2021-02" db="EMBL/GenBank/DDBJ databases">
        <authorList>
            <person name="Nowell W R."/>
        </authorList>
    </citation>
    <scope>NUCLEOTIDE SEQUENCE</scope>
</reference>
<evidence type="ECO:0000313" key="3">
    <source>
        <dbReference type="Proteomes" id="UP000663844"/>
    </source>
</evidence>
<name>A0A820Q2Q1_9BILA</name>
<sequence length="109" mass="11577">MMNNGMSQPSVQHPYLNQGPSPSTQPGISTPPMMNSQYQGTQPPLHNHPPSDMNGASSYKQNQYPNGPPSVPHPYPNSGLPSSNNFGPPTTGTNSHLQGSQPPPHNPLS</sequence>
<feature type="compositionally biased region" description="Pro residues" evidence="1">
    <location>
        <begin position="66"/>
        <end position="75"/>
    </location>
</feature>
<feature type="compositionally biased region" description="Polar residues" evidence="1">
    <location>
        <begin position="18"/>
        <end position="44"/>
    </location>
</feature>